<gene>
    <name evidence="2" type="ORF">BN9_118780</name>
</gene>
<keyword evidence="3" id="KW-1185">Reference proteome</keyword>
<comment type="caution">
    <text evidence="2">The sequence shown here is derived from an EMBL/GenBank/DDBJ whole genome shotgun (WGS) entry which is preliminary data.</text>
</comment>
<dbReference type="AlphaFoldDB" id="A0A024GTG1"/>
<evidence type="ECO:0000256" key="1">
    <source>
        <dbReference type="SAM" id="Phobius"/>
    </source>
</evidence>
<proteinExistence type="predicted"/>
<accession>A0A024GTG1</accession>
<dbReference type="InParanoid" id="A0A024GTG1"/>
<protein>
    <submittedName>
        <fullName evidence="2">Uncharacterized protein</fullName>
    </submittedName>
</protein>
<reference evidence="2 3" key="1">
    <citation type="submission" date="2012-05" db="EMBL/GenBank/DDBJ databases">
        <title>Recombination and specialization in a pathogen metapopulation.</title>
        <authorList>
            <person name="Gardiner A."/>
            <person name="Kemen E."/>
            <person name="Schultz-Larsen T."/>
            <person name="MacLean D."/>
            <person name="Van Oosterhout C."/>
            <person name="Jones J.D.G."/>
        </authorList>
    </citation>
    <scope>NUCLEOTIDE SEQUENCE [LARGE SCALE GENOMIC DNA]</scope>
    <source>
        <strain evidence="2 3">Ac Nc2</strain>
    </source>
</reference>
<feature type="transmembrane region" description="Helical" evidence="1">
    <location>
        <begin position="38"/>
        <end position="56"/>
    </location>
</feature>
<name>A0A024GTG1_9STRA</name>
<sequence>MWLIERRDVSTRFVCESIDKLSRNEKNVRSKLGRKRKALLAVVSFLSISSWSWMTFIGQIDTKDIEVVWMRRSLLLRSHPKDLDIAPPRWYLIRHVMVSRNKIFVKFSALNCWLIEKFSTSSTLGIKAVLREFDIVAFRLLKIAYCQTSRDSFLGTEKDDFMVIVMLEAGPGRLKSERYIAFYMLKFVEYVSSFPLPPRCQLALYSFLPPRCQLALYSFSVPTPVIFLSS</sequence>
<keyword evidence="1" id="KW-1133">Transmembrane helix</keyword>
<dbReference type="Proteomes" id="UP000053237">
    <property type="component" value="Unassembled WGS sequence"/>
</dbReference>
<evidence type="ECO:0000313" key="3">
    <source>
        <dbReference type="Proteomes" id="UP000053237"/>
    </source>
</evidence>
<organism evidence="2 3">
    <name type="scientific">Albugo candida</name>
    <dbReference type="NCBI Taxonomy" id="65357"/>
    <lineage>
        <taxon>Eukaryota</taxon>
        <taxon>Sar</taxon>
        <taxon>Stramenopiles</taxon>
        <taxon>Oomycota</taxon>
        <taxon>Peronosporomycetes</taxon>
        <taxon>Albuginales</taxon>
        <taxon>Albuginaceae</taxon>
        <taxon>Albugo</taxon>
    </lineage>
</organism>
<evidence type="ECO:0000313" key="2">
    <source>
        <dbReference type="EMBL" id="CCI50243.1"/>
    </source>
</evidence>
<dbReference type="EMBL" id="CAIX01000434">
    <property type="protein sequence ID" value="CCI50243.1"/>
    <property type="molecule type" value="Genomic_DNA"/>
</dbReference>
<keyword evidence="1" id="KW-0472">Membrane</keyword>
<keyword evidence="1" id="KW-0812">Transmembrane</keyword>